<feature type="compositionally biased region" description="Polar residues" evidence="1">
    <location>
        <begin position="1"/>
        <end position="22"/>
    </location>
</feature>
<feature type="transmembrane region" description="Helical" evidence="2">
    <location>
        <begin position="89"/>
        <end position="110"/>
    </location>
</feature>
<evidence type="ECO:0000256" key="1">
    <source>
        <dbReference type="SAM" id="MobiDB-lite"/>
    </source>
</evidence>
<feature type="transmembrane region" description="Helical" evidence="2">
    <location>
        <begin position="39"/>
        <end position="61"/>
    </location>
</feature>
<proteinExistence type="predicted"/>
<dbReference type="EMBL" id="CAJNDS010002691">
    <property type="protein sequence ID" value="CAE7566044.1"/>
    <property type="molecule type" value="Genomic_DNA"/>
</dbReference>
<keyword evidence="4" id="KW-1185">Reference proteome</keyword>
<evidence type="ECO:0000313" key="4">
    <source>
        <dbReference type="Proteomes" id="UP000604046"/>
    </source>
</evidence>
<comment type="caution">
    <text evidence="3">The sequence shown here is derived from an EMBL/GenBank/DDBJ whole genome shotgun (WGS) entry which is preliminary data.</text>
</comment>
<feature type="region of interest" description="Disordered" evidence="1">
    <location>
        <begin position="1"/>
        <end position="24"/>
    </location>
</feature>
<reference evidence="3" key="1">
    <citation type="submission" date="2021-02" db="EMBL/GenBank/DDBJ databases">
        <authorList>
            <person name="Dougan E. K."/>
            <person name="Rhodes N."/>
            <person name="Thang M."/>
            <person name="Chan C."/>
        </authorList>
    </citation>
    <scope>NUCLEOTIDE SEQUENCE</scope>
</reference>
<evidence type="ECO:0000313" key="3">
    <source>
        <dbReference type="EMBL" id="CAE7566044.1"/>
    </source>
</evidence>
<keyword evidence="2" id="KW-0472">Membrane</keyword>
<accession>A0A812U932</accession>
<gene>
    <name evidence="3" type="primary">RAB6A</name>
    <name evidence="3" type="ORF">SNAT2548_LOCUS32074</name>
</gene>
<organism evidence="3 4">
    <name type="scientific">Symbiodinium natans</name>
    <dbReference type="NCBI Taxonomy" id="878477"/>
    <lineage>
        <taxon>Eukaryota</taxon>
        <taxon>Sar</taxon>
        <taxon>Alveolata</taxon>
        <taxon>Dinophyceae</taxon>
        <taxon>Suessiales</taxon>
        <taxon>Symbiodiniaceae</taxon>
        <taxon>Symbiodinium</taxon>
    </lineage>
</organism>
<protein>
    <submittedName>
        <fullName evidence="3">RAB6A protein</fullName>
    </submittedName>
</protein>
<sequence>MSYQNMLESDGISSEDTSQSHEGFQCTEKKDAGFIRARFRYFWGPLVLGLSAEILLILAVLRYEKKNWDEMLPVLQQLDLDASNLSGPGFQFVFVFVACLVGRILTLWGWRWTLCRGKDSQFGAIFMGFNCLQWLVYFWLLGLETGHPT</sequence>
<dbReference type="Proteomes" id="UP000604046">
    <property type="component" value="Unassembled WGS sequence"/>
</dbReference>
<evidence type="ECO:0000256" key="2">
    <source>
        <dbReference type="SAM" id="Phobius"/>
    </source>
</evidence>
<dbReference type="AlphaFoldDB" id="A0A812U932"/>
<keyword evidence="2" id="KW-1133">Transmembrane helix</keyword>
<feature type="transmembrane region" description="Helical" evidence="2">
    <location>
        <begin position="122"/>
        <end position="140"/>
    </location>
</feature>
<name>A0A812U932_9DINO</name>
<keyword evidence="2" id="KW-0812">Transmembrane</keyword>